<dbReference type="Pfam" id="PF14846">
    <property type="entry name" value="DUF4485"/>
    <property type="match status" value="2"/>
</dbReference>
<dbReference type="OMA" id="NCCARAK"/>
<dbReference type="EMBL" id="LR899010">
    <property type="protein sequence ID" value="CAD7083491.1"/>
    <property type="molecule type" value="Genomic_DNA"/>
</dbReference>
<sequence length="311" mass="35655">MSNATSLHSFAFQFSPKVGENVRVRNADALDNEFRYYSKLIEDLTVLLTKKEDREAVPPWVQKLSTAAYSVMYLRDKRNRYMLMLCLSLTIDSIEGPFIVSPPAGVLVDLLRLPPPIPVPADWELDTTWEEEIEQYRKLEKEQKEKGVDTKNKPRVQCPFHRKVCPRDAPTDRKIGVILDKQFRFLLYISRPYAALLFRSADKIRAAKWIQRLCLIDTESCAIAKGVRNDYTMVLVGYLTNRCLIGPFQEFPMEKLIPLPEIAKMYAKEGQPVTDPNHPRTAQFFQDMPTPAEGAFALIACTGDLYEPKYG</sequence>
<dbReference type="InParanoid" id="A0A7R8YSE0"/>
<protein>
    <recommendedName>
        <fullName evidence="1">DUF4485 domain-containing protein</fullName>
    </recommendedName>
</protein>
<proteinExistence type="predicted"/>
<dbReference type="Proteomes" id="UP000594454">
    <property type="component" value="Chromosome 2"/>
</dbReference>
<feature type="domain" description="DUF4485" evidence="1">
    <location>
        <begin position="179"/>
        <end position="262"/>
    </location>
</feature>
<dbReference type="InterPro" id="IPR027831">
    <property type="entry name" value="DUF4485"/>
</dbReference>
<evidence type="ECO:0000313" key="3">
    <source>
        <dbReference type="Proteomes" id="UP000594454"/>
    </source>
</evidence>
<evidence type="ECO:0000313" key="2">
    <source>
        <dbReference type="EMBL" id="CAD7083491.1"/>
    </source>
</evidence>
<keyword evidence="3" id="KW-1185">Reference proteome</keyword>
<feature type="domain" description="DUF4485" evidence="1">
    <location>
        <begin position="30"/>
        <end position="110"/>
    </location>
</feature>
<gene>
    <name evidence="2" type="ORF">HERILL_LOCUS6448</name>
</gene>
<reference evidence="2 3" key="1">
    <citation type="submission" date="2020-11" db="EMBL/GenBank/DDBJ databases">
        <authorList>
            <person name="Wallbank WR R."/>
            <person name="Pardo Diaz C."/>
            <person name="Kozak K."/>
            <person name="Martin S."/>
            <person name="Jiggins C."/>
            <person name="Moest M."/>
            <person name="Warren A I."/>
            <person name="Generalovic N T."/>
            <person name="Byers J.R.P. K."/>
            <person name="Montejo-Kovacevich G."/>
            <person name="Yen C E."/>
        </authorList>
    </citation>
    <scope>NUCLEOTIDE SEQUENCE [LARGE SCALE GENOMIC DNA]</scope>
</reference>
<organism evidence="2 3">
    <name type="scientific">Hermetia illucens</name>
    <name type="common">Black soldier fly</name>
    <dbReference type="NCBI Taxonomy" id="343691"/>
    <lineage>
        <taxon>Eukaryota</taxon>
        <taxon>Metazoa</taxon>
        <taxon>Ecdysozoa</taxon>
        <taxon>Arthropoda</taxon>
        <taxon>Hexapoda</taxon>
        <taxon>Insecta</taxon>
        <taxon>Pterygota</taxon>
        <taxon>Neoptera</taxon>
        <taxon>Endopterygota</taxon>
        <taxon>Diptera</taxon>
        <taxon>Brachycera</taxon>
        <taxon>Stratiomyomorpha</taxon>
        <taxon>Stratiomyidae</taxon>
        <taxon>Hermetiinae</taxon>
        <taxon>Hermetia</taxon>
    </lineage>
</organism>
<name>A0A7R8YSE0_HERIL</name>
<evidence type="ECO:0000259" key="1">
    <source>
        <dbReference type="Pfam" id="PF14846"/>
    </source>
</evidence>
<dbReference type="AlphaFoldDB" id="A0A7R8YSE0"/>
<accession>A0A7R8YSE0</accession>
<dbReference type="OrthoDB" id="8196012at2759"/>